<protein>
    <recommendedName>
        <fullName evidence="1">Heterokaryon incompatibility domain-containing protein</fullName>
    </recommendedName>
</protein>
<dbReference type="PANTHER" id="PTHR33112">
    <property type="entry name" value="DOMAIN PROTEIN, PUTATIVE-RELATED"/>
    <property type="match status" value="1"/>
</dbReference>
<dbReference type="GeneID" id="27712119"/>
<dbReference type="Pfam" id="PF06985">
    <property type="entry name" value="HET"/>
    <property type="match status" value="1"/>
</dbReference>
<organism evidence="2 3">
    <name type="scientific">Fonsecaea multimorphosa CBS 102226</name>
    <dbReference type="NCBI Taxonomy" id="1442371"/>
    <lineage>
        <taxon>Eukaryota</taxon>
        <taxon>Fungi</taxon>
        <taxon>Dikarya</taxon>
        <taxon>Ascomycota</taxon>
        <taxon>Pezizomycotina</taxon>
        <taxon>Eurotiomycetes</taxon>
        <taxon>Chaetothyriomycetidae</taxon>
        <taxon>Chaetothyriales</taxon>
        <taxon>Herpotrichiellaceae</taxon>
        <taxon>Fonsecaea</taxon>
    </lineage>
</organism>
<accession>A0A0D2H6V1</accession>
<name>A0A0D2H6V1_9EURO</name>
<dbReference type="VEuPathDB" id="FungiDB:Z520_06373"/>
<dbReference type="InterPro" id="IPR010730">
    <property type="entry name" value="HET"/>
</dbReference>
<evidence type="ECO:0000313" key="2">
    <source>
        <dbReference type="EMBL" id="KIX97595.1"/>
    </source>
</evidence>
<dbReference type="STRING" id="1442371.A0A0D2H6V1"/>
<gene>
    <name evidence="2" type="ORF">Z520_06373</name>
</gene>
<reference evidence="2 3" key="1">
    <citation type="submission" date="2015-01" db="EMBL/GenBank/DDBJ databases">
        <title>The Genome Sequence of Fonsecaea multimorphosa CBS 102226.</title>
        <authorList>
            <consortium name="The Broad Institute Genomics Platform"/>
            <person name="Cuomo C."/>
            <person name="de Hoog S."/>
            <person name="Gorbushina A."/>
            <person name="Stielow B."/>
            <person name="Teixiera M."/>
            <person name="Abouelleil A."/>
            <person name="Chapman S.B."/>
            <person name="Priest M."/>
            <person name="Young S.K."/>
            <person name="Wortman J."/>
            <person name="Nusbaum C."/>
            <person name="Birren B."/>
        </authorList>
    </citation>
    <scope>NUCLEOTIDE SEQUENCE [LARGE SCALE GENOMIC DNA]</scope>
    <source>
        <strain evidence="2 3">CBS 102226</strain>
    </source>
</reference>
<evidence type="ECO:0000313" key="3">
    <source>
        <dbReference type="Proteomes" id="UP000053411"/>
    </source>
</evidence>
<dbReference type="RefSeq" id="XP_016631718.1">
    <property type="nucleotide sequence ID" value="XM_016776873.1"/>
</dbReference>
<dbReference type="EMBL" id="KN848073">
    <property type="protein sequence ID" value="KIX97595.1"/>
    <property type="molecule type" value="Genomic_DNA"/>
</dbReference>
<proteinExistence type="predicted"/>
<dbReference type="Proteomes" id="UP000053411">
    <property type="component" value="Unassembled WGS sequence"/>
</dbReference>
<dbReference type="PANTHER" id="PTHR33112:SF16">
    <property type="entry name" value="HETEROKARYON INCOMPATIBILITY DOMAIN-CONTAINING PROTEIN"/>
    <property type="match status" value="1"/>
</dbReference>
<dbReference type="AlphaFoldDB" id="A0A0D2H6V1"/>
<sequence length="682" mass="76888">MDDSQANGSDLCDLCEVLFEHLLDMRNPQRYSLDAYDQKLHFSSEFLKRGGDFDSLPPDTARTPYNLIRASGGGCAVTTHHGTVSRLASSGETCAVCRLFSASDIFLEGATTYEVNLHEGTGNADDLIFELLPVDGPRQENARLSADAYYLCMRHDFSEDKVPEKIQDAARKRIWGRQVHARSDSEECRQLALKWYKTCQAHERCHRPQGSTLPTRVIDVGRRPADTICLKTTSEVHGKYVALSYCWGDFLPLKLTRDVIKQFEVSIASASLPKTFQDAVEVTQSLGFRYLWIDALCIVQDDPLDVAREVASMHKVYGNCELVLSATSSENCNGGLYSLRNAVATEIRLPKTTNLHTAGTVLIGRYNRHRVAHLDSQPLDRRAWSLQERLLSPAVLHFLPYGLVWECRTVCVSENGEVEVDGIDPFLKALPWLFLGTWTATKYGTWTEIVHKYSSKSMTYKSDRLPAVAGLGSYLHDHEYKHTRYYAGLWESELPWNLVWRTSFPQERSTTTQCQPPSWTWAAVSGAVSYSTWPAELNPKERKSYVTISHIETIPTLPGHFLGHVNGGKIELHGPTQETSFDSKLNSLDQRDFFGHIECFLDIKIPLKRCTCLLVSCLPQVLLNEGEKKSWVADSLILLACSDDDESCCQRVGVVRHYIEGDTQPFPTDVFKHPITRRVTII</sequence>
<dbReference type="OrthoDB" id="5125733at2759"/>
<evidence type="ECO:0000259" key="1">
    <source>
        <dbReference type="Pfam" id="PF06985"/>
    </source>
</evidence>
<feature type="domain" description="Heterokaryon incompatibility" evidence="1">
    <location>
        <begin position="240"/>
        <end position="388"/>
    </location>
</feature>
<keyword evidence="3" id="KW-1185">Reference proteome</keyword>